<feature type="region of interest" description="Disordered" evidence="1">
    <location>
        <begin position="1"/>
        <end position="20"/>
    </location>
</feature>
<gene>
    <name evidence="2" type="ORF">LTRI10_LOCUS11299</name>
</gene>
<dbReference type="AlphaFoldDB" id="A0AAV2D6C7"/>
<protein>
    <submittedName>
        <fullName evidence="2">Uncharacterized protein</fullName>
    </submittedName>
</protein>
<keyword evidence="3" id="KW-1185">Reference proteome</keyword>
<reference evidence="2 3" key="1">
    <citation type="submission" date="2024-04" db="EMBL/GenBank/DDBJ databases">
        <authorList>
            <person name="Fracassetti M."/>
        </authorList>
    </citation>
    <scope>NUCLEOTIDE SEQUENCE [LARGE SCALE GENOMIC DNA]</scope>
</reference>
<dbReference type="EMBL" id="OZ034815">
    <property type="protein sequence ID" value="CAL1367845.1"/>
    <property type="molecule type" value="Genomic_DNA"/>
</dbReference>
<evidence type="ECO:0000313" key="3">
    <source>
        <dbReference type="Proteomes" id="UP001497516"/>
    </source>
</evidence>
<evidence type="ECO:0000313" key="2">
    <source>
        <dbReference type="EMBL" id="CAL1367845.1"/>
    </source>
</evidence>
<sequence length="96" mass="11116">MFRGRLITRTPPACSSPPLVPAGLLRSSSKPPIPVSAGHSKLSMTMHRFSMQQMKDHIKSIASTMEQKFKTKKKIKDEMELRWLNRLRKRKHVNYV</sequence>
<organism evidence="2 3">
    <name type="scientific">Linum trigynum</name>
    <dbReference type="NCBI Taxonomy" id="586398"/>
    <lineage>
        <taxon>Eukaryota</taxon>
        <taxon>Viridiplantae</taxon>
        <taxon>Streptophyta</taxon>
        <taxon>Embryophyta</taxon>
        <taxon>Tracheophyta</taxon>
        <taxon>Spermatophyta</taxon>
        <taxon>Magnoliopsida</taxon>
        <taxon>eudicotyledons</taxon>
        <taxon>Gunneridae</taxon>
        <taxon>Pentapetalae</taxon>
        <taxon>rosids</taxon>
        <taxon>fabids</taxon>
        <taxon>Malpighiales</taxon>
        <taxon>Linaceae</taxon>
        <taxon>Linum</taxon>
    </lineage>
</organism>
<proteinExistence type="predicted"/>
<evidence type="ECO:0000256" key="1">
    <source>
        <dbReference type="SAM" id="MobiDB-lite"/>
    </source>
</evidence>
<accession>A0AAV2D6C7</accession>
<name>A0AAV2D6C7_9ROSI</name>
<dbReference type="Proteomes" id="UP001497516">
    <property type="component" value="Chromosome 2"/>
</dbReference>